<dbReference type="EMBL" id="JAACNH010000003">
    <property type="protein sequence ID" value="KAG8447485.1"/>
    <property type="molecule type" value="Genomic_DNA"/>
</dbReference>
<evidence type="ECO:0000313" key="4">
    <source>
        <dbReference type="Proteomes" id="UP000812440"/>
    </source>
</evidence>
<accession>A0A8T2JQA7</accession>
<evidence type="ECO:0000256" key="2">
    <source>
        <dbReference type="SAM" id="Phobius"/>
    </source>
</evidence>
<dbReference type="AlphaFoldDB" id="A0A8T2JQA7"/>
<dbReference type="Proteomes" id="UP000812440">
    <property type="component" value="Chromosome 8_10"/>
</dbReference>
<name>A0A8T2JQA7_9PIPI</name>
<comment type="caution">
    <text evidence="3">The sequence shown here is derived from an EMBL/GenBank/DDBJ whole genome shotgun (WGS) entry which is preliminary data.</text>
</comment>
<organism evidence="3 4">
    <name type="scientific">Hymenochirus boettgeri</name>
    <name type="common">Congo dwarf clawed frog</name>
    <dbReference type="NCBI Taxonomy" id="247094"/>
    <lineage>
        <taxon>Eukaryota</taxon>
        <taxon>Metazoa</taxon>
        <taxon>Chordata</taxon>
        <taxon>Craniata</taxon>
        <taxon>Vertebrata</taxon>
        <taxon>Euteleostomi</taxon>
        <taxon>Amphibia</taxon>
        <taxon>Batrachia</taxon>
        <taxon>Anura</taxon>
        <taxon>Pipoidea</taxon>
        <taxon>Pipidae</taxon>
        <taxon>Pipinae</taxon>
        <taxon>Hymenochirus</taxon>
    </lineage>
</organism>
<keyword evidence="2" id="KW-0472">Membrane</keyword>
<evidence type="ECO:0000313" key="3">
    <source>
        <dbReference type="EMBL" id="KAG8447485.1"/>
    </source>
</evidence>
<feature type="region of interest" description="Disordered" evidence="1">
    <location>
        <begin position="1"/>
        <end position="43"/>
    </location>
</feature>
<sequence>MDNKLSDSRRGTLIPDAESEKVPEDEDLSDHEEAPPTSSLETEDSDFFPSVALAGLLFLVFLLVIPVLFPPHHSLKNHSISINGTLVQLPPLLASQPQPTQWALHKIFRITNAEGFTVITVAEDDALHTIVCFSSYLLSLLSQKSSASNVTKSLQYSKPRDFSWKSSRTEKTKGFYISVITQKSGQAPYGLILGPEVFTGGIRKQWEMILTASQMDNRMSLYREASEISTEVLQNLLRKGQLEQWELWVNQFPILQIAADPYLESGFVC</sequence>
<gene>
    <name evidence="3" type="ORF">GDO86_014834</name>
</gene>
<keyword evidence="2" id="KW-1133">Transmembrane helix</keyword>
<keyword evidence="4" id="KW-1185">Reference proteome</keyword>
<proteinExistence type="predicted"/>
<reference evidence="3" key="1">
    <citation type="thesis" date="2020" institute="ProQuest LLC" country="789 East Eisenhower Parkway, Ann Arbor, MI, USA">
        <title>Comparative Genomics and Chromosome Evolution.</title>
        <authorList>
            <person name="Mudd A.B."/>
        </authorList>
    </citation>
    <scope>NUCLEOTIDE SEQUENCE</scope>
    <source>
        <strain evidence="3">Female2</strain>
        <tissue evidence="3">Blood</tissue>
    </source>
</reference>
<feature type="transmembrane region" description="Helical" evidence="2">
    <location>
        <begin position="47"/>
        <end position="69"/>
    </location>
</feature>
<dbReference type="OrthoDB" id="9410218at2759"/>
<keyword evidence="2" id="KW-0812">Transmembrane</keyword>
<protein>
    <submittedName>
        <fullName evidence="3">Uncharacterized protein</fullName>
    </submittedName>
</protein>
<feature type="compositionally biased region" description="Basic and acidic residues" evidence="1">
    <location>
        <begin position="1"/>
        <end position="10"/>
    </location>
</feature>
<evidence type="ECO:0000256" key="1">
    <source>
        <dbReference type="SAM" id="MobiDB-lite"/>
    </source>
</evidence>